<dbReference type="PANTHER" id="PTHR43476:SF3">
    <property type="entry name" value="FAD-BINDING MONOOXYGENASE"/>
    <property type="match status" value="1"/>
</dbReference>
<keyword evidence="1" id="KW-0285">Flavoprotein</keyword>
<protein>
    <recommendedName>
        <fullName evidence="4">FAD-binding domain-containing protein</fullName>
    </recommendedName>
</protein>
<dbReference type="InterPro" id="IPR002938">
    <property type="entry name" value="FAD-bd"/>
</dbReference>
<evidence type="ECO:0000256" key="3">
    <source>
        <dbReference type="ARBA" id="ARBA00023002"/>
    </source>
</evidence>
<dbReference type="Gene3D" id="3.50.50.60">
    <property type="entry name" value="FAD/NAD(P)-binding domain"/>
    <property type="match status" value="2"/>
</dbReference>
<keyword evidence="2" id="KW-0274">FAD</keyword>
<proteinExistence type="predicted"/>
<evidence type="ECO:0000313" key="5">
    <source>
        <dbReference type="EMBL" id="KAK5065135.1"/>
    </source>
</evidence>
<dbReference type="Proteomes" id="UP001358417">
    <property type="component" value="Unassembled WGS sequence"/>
</dbReference>
<dbReference type="GO" id="GO:0019622">
    <property type="term" value="P:3-(3-hydroxy)phenylpropionate catabolic process"/>
    <property type="evidence" value="ECO:0007669"/>
    <property type="project" value="TreeGrafter"/>
</dbReference>
<organism evidence="5 6">
    <name type="scientific">Exophiala bonariae</name>
    <dbReference type="NCBI Taxonomy" id="1690606"/>
    <lineage>
        <taxon>Eukaryota</taxon>
        <taxon>Fungi</taxon>
        <taxon>Dikarya</taxon>
        <taxon>Ascomycota</taxon>
        <taxon>Pezizomycotina</taxon>
        <taxon>Eurotiomycetes</taxon>
        <taxon>Chaetothyriomycetidae</taxon>
        <taxon>Chaetothyriales</taxon>
        <taxon>Herpotrichiellaceae</taxon>
        <taxon>Exophiala</taxon>
    </lineage>
</organism>
<evidence type="ECO:0000256" key="1">
    <source>
        <dbReference type="ARBA" id="ARBA00022630"/>
    </source>
</evidence>
<keyword evidence="6" id="KW-1185">Reference proteome</keyword>
<comment type="caution">
    <text evidence="5">The sequence shown here is derived from an EMBL/GenBank/DDBJ whole genome shotgun (WGS) entry which is preliminary data.</text>
</comment>
<feature type="domain" description="FAD-binding" evidence="4">
    <location>
        <begin position="319"/>
        <end position="396"/>
    </location>
</feature>
<name>A0AAV9NUM1_9EURO</name>
<dbReference type="PRINTS" id="PR00420">
    <property type="entry name" value="RNGMNOXGNASE"/>
</dbReference>
<evidence type="ECO:0000256" key="2">
    <source>
        <dbReference type="ARBA" id="ARBA00022827"/>
    </source>
</evidence>
<dbReference type="InterPro" id="IPR036188">
    <property type="entry name" value="FAD/NAD-bd_sf"/>
</dbReference>
<gene>
    <name evidence="5" type="ORF">LTR84_000971</name>
</gene>
<dbReference type="InterPro" id="IPR050631">
    <property type="entry name" value="PheA/TfdB_FAD_monoxygenase"/>
</dbReference>
<sequence>MEINEELESTDVIICGCGPTGALLSAYLGQMSIPNIVLEKETEVVTDPRGIALDEEGIRLLQGLGIYDKVHTEIGASIGWTLFTSGKQGLQTKPFMRMNLDTIGPSGHVGAIAHKQPILEKNIREAASRFPASELRLGSTITAIEEDKEGVTVTYHNYDGREQRVRGKFLVGADGKTGFTRKQYLEPRGIVLESLPGYEYEETWVAANYHMDLPTTESHPDFPLWKCGFTPQQVYDTFFPSNFRFIGDPDRPSVCGTFGLREERLWRFEFVVEKHEDPQEMAAYKGATSIIFPYLTHPGHIYGLTKPVQYPEDCIHVLRSRPFTFSARSCNSWFLGRVILAGDSAHVMPPFGGQGIASGFRDASGIAWRLAVACKSGKAVDHQKLLNSWCLERKQHLNRSIAITVRNGSLTTARNSLKIFCRDWILWIMQLIPPLRRKLELGPRADGLSRYDWRDGMSFLSEFAGGILFPQVYCRSVLSNPDSQVRFTDDVIFKSPYNSLLRLVVSVSNIIEAETAYSELKGMDLHTISHGELRLEDVCYIVHDPLLEAPALSTSMSPTQIYRVATIEEFKKSSLNINRPEPAGYDMYGIRTWLQGRRYVLVRADRYVFAECGSGEELKRACGKASSVLFAKL</sequence>
<keyword evidence="3" id="KW-0560">Oxidoreductase</keyword>
<dbReference type="Pfam" id="PF01494">
    <property type="entry name" value="FAD_binding_3"/>
    <property type="match status" value="2"/>
</dbReference>
<dbReference type="PANTHER" id="PTHR43476">
    <property type="entry name" value="3-(3-HYDROXY-PHENYL)PROPIONATE/3-HYDROXYCINNAMIC ACID HYDROXYLASE"/>
    <property type="match status" value="1"/>
</dbReference>
<dbReference type="GO" id="GO:0071949">
    <property type="term" value="F:FAD binding"/>
    <property type="evidence" value="ECO:0007669"/>
    <property type="project" value="InterPro"/>
</dbReference>
<dbReference type="GO" id="GO:0008688">
    <property type="term" value="F:3-(3-hydroxyphenyl)propionate hydroxylase activity"/>
    <property type="evidence" value="ECO:0007669"/>
    <property type="project" value="TreeGrafter"/>
</dbReference>
<evidence type="ECO:0000313" key="6">
    <source>
        <dbReference type="Proteomes" id="UP001358417"/>
    </source>
</evidence>
<evidence type="ECO:0000259" key="4">
    <source>
        <dbReference type="Pfam" id="PF01494"/>
    </source>
</evidence>
<reference evidence="5 6" key="1">
    <citation type="submission" date="2023-08" db="EMBL/GenBank/DDBJ databases">
        <title>Black Yeasts Isolated from many extreme environments.</title>
        <authorList>
            <person name="Coleine C."/>
            <person name="Stajich J.E."/>
            <person name="Selbmann L."/>
        </authorList>
    </citation>
    <scope>NUCLEOTIDE SEQUENCE [LARGE SCALE GENOMIC DNA]</scope>
    <source>
        <strain evidence="5 6">CCFEE 5792</strain>
    </source>
</reference>
<accession>A0AAV9NUM1</accession>
<dbReference type="EMBL" id="JAVRRD010000001">
    <property type="protein sequence ID" value="KAK5065135.1"/>
    <property type="molecule type" value="Genomic_DNA"/>
</dbReference>
<dbReference type="GeneID" id="89969193"/>
<dbReference type="RefSeq" id="XP_064712459.1">
    <property type="nucleotide sequence ID" value="XM_064844599.1"/>
</dbReference>
<feature type="domain" description="FAD-binding" evidence="4">
    <location>
        <begin position="10"/>
        <end position="184"/>
    </location>
</feature>
<dbReference type="AlphaFoldDB" id="A0AAV9NUM1"/>
<dbReference type="SUPFAM" id="SSF51905">
    <property type="entry name" value="FAD/NAD(P)-binding domain"/>
    <property type="match status" value="1"/>
</dbReference>